<gene>
    <name evidence="1" type="ORF">H6G83_26905</name>
</gene>
<evidence type="ECO:0000313" key="1">
    <source>
        <dbReference type="EMBL" id="MBD2504198.1"/>
    </source>
</evidence>
<organism evidence="1 2">
    <name type="scientific">Anabaena azotica FACHB-119</name>
    <dbReference type="NCBI Taxonomy" id="947527"/>
    <lineage>
        <taxon>Bacteria</taxon>
        <taxon>Bacillati</taxon>
        <taxon>Cyanobacteriota</taxon>
        <taxon>Cyanophyceae</taxon>
        <taxon>Nostocales</taxon>
        <taxon>Nostocaceae</taxon>
        <taxon>Anabaena</taxon>
        <taxon>Anabaena azotica</taxon>
    </lineage>
</organism>
<comment type="caution">
    <text evidence="1">The sequence shown here is derived from an EMBL/GenBank/DDBJ whole genome shotgun (WGS) entry which is preliminary data.</text>
</comment>
<name>A0ABR8DAG4_9NOST</name>
<dbReference type="Proteomes" id="UP000661112">
    <property type="component" value="Unassembled WGS sequence"/>
</dbReference>
<reference evidence="1 2" key="1">
    <citation type="journal article" date="2020" name="ISME J.">
        <title>Comparative genomics reveals insights into cyanobacterial evolution and habitat adaptation.</title>
        <authorList>
            <person name="Chen M.Y."/>
            <person name="Teng W.K."/>
            <person name="Zhao L."/>
            <person name="Hu C.X."/>
            <person name="Zhou Y.K."/>
            <person name="Han B.P."/>
            <person name="Song L.R."/>
            <person name="Shu W.S."/>
        </authorList>
    </citation>
    <scope>NUCLEOTIDE SEQUENCE [LARGE SCALE GENOMIC DNA]</scope>
    <source>
        <strain evidence="1 2">FACHB-119</strain>
    </source>
</reference>
<dbReference type="RefSeq" id="WP_190477750.1">
    <property type="nucleotide sequence ID" value="NZ_JACJSG010000046.1"/>
</dbReference>
<proteinExistence type="predicted"/>
<sequence length="48" mass="5178">MSIGYHYYVVKYNRTSYEIIHAAVSVCKPSAAILLKCAMGGAVRSAIA</sequence>
<keyword evidence="2" id="KW-1185">Reference proteome</keyword>
<protein>
    <submittedName>
        <fullName evidence="1">Uncharacterized protein</fullName>
    </submittedName>
</protein>
<dbReference type="EMBL" id="JACJSG010000046">
    <property type="protein sequence ID" value="MBD2504198.1"/>
    <property type="molecule type" value="Genomic_DNA"/>
</dbReference>
<evidence type="ECO:0000313" key="2">
    <source>
        <dbReference type="Proteomes" id="UP000661112"/>
    </source>
</evidence>
<accession>A0ABR8DAG4</accession>